<comment type="cofactor">
    <cofactor evidence="5">
        <name>[4Fe-4S] cluster</name>
        <dbReference type="ChEBI" id="CHEBI:49883"/>
    </cofactor>
    <text evidence="5">Binds 1 [4Fe-4S] cluster. The cluster is coordinated with 3 cysteines and an exchangeable S-adenosyl-L-methionine.</text>
</comment>
<feature type="binding site" evidence="5">
    <location>
        <position position="65"/>
    </location>
    <ligand>
        <name>[4Fe-4S] cluster</name>
        <dbReference type="ChEBI" id="CHEBI:49883"/>
        <note>4Fe-4S-S-AdoMet</note>
    </ligand>
</feature>
<dbReference type="SFLD" id="SFLDF00348">
    <property type="entry name" value="FeFe_hydrogenase_maturase_(Hyd"/>
    <property type="match status" value="1"/>
</dbReference>
<feature type="domain" description="Elp3/MiaA/NifB-like radical SAM core" evidence="7">
    <location>
        <begin position="55"/>
        <end position="265"/>
    </location>
</feature>
<organism evidence="8 9">
    <name type="scientific">Limihaloglobus sulfuriphilus</name>
    <dbReference type="NCBI Taxonomy" id="1851148"/>
    <lineage>
        <taxon>Bacteria</taxon>
        <taxon>Pseudomonadati</taxon>
        <taxon>Planctomycetota</taxon>
        <taxon>Phycisphaerae</taxon>
        <taxon>Sedimentisphaerales</taxon>
        <taxon>Sedimentisphaeraceae</taxon>
        <taxon>Limihaloglobus</taxon>
    </lineage>
</organism>
<keyword evidence="1 5" id="KW-0949">S-adenosyl-L-methionine</keyword>
<sequence>MNNSLSKKLQQIYEGNFYAADIAGILSIERQDQIRQIFDFADNIRKQTLGDAILLRGIIEISSYCRNSCRYCGLNKNNKSLTRYRMKTEEILEAADMIYRSGIRTVVIQSGEDEDFTAVWIADIIKQIKERFAGMAVTLSLGEWPDEYYRIWREAGADRYLLKIETTDRRLYERMHPDMSYDNRIRCLDTLKRLDYQTGSGCLVGLKGQTVESLASDVMFFREFGFDMLGIGLFIPHGQTELSSSRQGSLEMTLKVQAMARILLPAAHMPATTATGSISKTDNRIDALQAGANVIMPNFTPMPYRQMYEIYPHKRCVNENPTTDFSELAQSVEKIGRHLAFTRGDALRLQ</sequence>
<evidence type="ECO:0000256" key="2">
    <source>
        <dbReference type="ARBA" id="ARBA00022723"/>
    </source>
</evidence>
<dbReference type="PANTHER" id="PTHR43726">
    <property type="entry name" value="3-METHYLORNITHINE SYNTHASE"/>
    <property type="match status" value="1"/>
</dbReference>
<dbReference type="InterPro" id="IPR006638">
    <property type="entry name" value="Elp3/MiaA/NifB-like_rSAM"/>
</dbReference>
<evidence type="ECO:0000256" key="6">
    <source>
        <dbReference type="PIRSR" id="PIRSR004762-2"/>
    </source>
</evidence>
<dbReference type="SMART" id="SM00729">
    <property type="entry name" value="Elp3"/>
    <property type="match status" value="1"/>
</dbReference>
<feature type="binding site" evidence="6">
    <location>
        <position position="165"/>
    </location>
    <ligand>
        <name>S-adenosyl-L-methionine</name>
        <dbReference type="ChEBI" id="CHEBI:59789"/>
    </ligand>
</feature>
<dbReference type="SFLD" id="SFLDG01060">
    <property type="entry name" value="BATS_domain_containing"/>
    <property type="match status" value="1"/>
</dbReference>
<feature type="binding site" evidence="6">
    <location>
        <position position="184"/>
    </location>
    <ligand>
        <name>S-adenosyl-L-methionine</name>
        <dbReference type="ChEBI" id="CHEBI:59789"/>
    </ligand>
</feature>
<feature type="binding site" evidence="6">
    <location>
        <position position="140"/>
    </location>
    <ligand>
        <name>(3R)-3-methyl-D-ornithine</name>
        <dbReference type="ChEBI" id="CHEBI:64642"/>
    </ligand>
</feature>
<dbReference type="Proteomes" id="UP000188181">
    <property type="component" value="Chromosome"/>
</dbReference>
<dbReference type="SFLD" id="SFLDG01082">
    <property type="entry name" value="B12-binding_domain_containing"/>
    <property type="match status" value="1"/>
</dbReference>
<dbReference type="SUPFAM" id="SSF102114">
    <property type="entry name" value="Radical SAM enzymes"/>
    <property type="match status" value="1"/>
</dbReference>
<dbReference type="Gene3D" id="3.20.20.70">
    <property type="entry name" value="Aldolase class I"/>
    <property type="match status" value="1"/>
</dbReference>
<keyword evidence="5" id="KW-0004">4Fe-4S</keyword>
<dbReference type="NCBIfam" id="TIGR03956">
    <property type="entry name" value="rSAM_HydE"/>
    <property type="match status" value="1"/>
</dbReference>
<keyword evidence="8" id="KW-0808">Transferase</keyword>
<evidence type="ECO:0000256" key="4">
    <source>
        <dbReference type="ARBA" id="ARBA00023014"/>
    </source>
</evidence>
<protein>
    <submittedName>
        <fullName evidence="8">Biotin synthase</fullName>
        <ecNumber evidence="8">2.8.1.6</ecNumber>
    </submittedName>
</protein>
<dbReference type="InterPro" id="IPR024021">
    <property type="entry name" value="FeFe-hyd_HydE_rSAM"/>
</dbReference>
<dbReference type="CDD" id="cd01335">
    <property type="entry name" value="Radical_SAM"/>
    <property type="match status" value="1"/>
</dbReference>
<dbReference type="PANTHER" id="PTHR43726:SF1">
    <property type="entry name" value="BIOTIN SYNTHASE"/>
    <property type="match status" value="1"/>
</dbReference>
<dbReference type="AlphaFoldDB" id="A0A1Q2MAZ2"/>
<keyword evidence="9" id="KW-1185">Reference proteome</keyword>
<dbReference type="STRING" id="1851148.SMSP2_00164"/>
<keyword evidence="2" id="KW-0479">Metal-binding</keyword>
<keyword evidence="4 5" id="KW-0411">Iron-sulfur</keyword>
<dbReference type="EC" id="2.8.1.6" evidence="8"/>
<evidence type="ECO:0000256" key="1">
    <source>
        <dbReference type="ARBA" id="ARBA00022691"/>
    </source>
</evidence>
<dbReference type="GO" id="GO:0046872">
    <property type="term" value="F:metal ion binding"/>
    <property type="evidence" value="ECO:0007669"/>
    <property type="project" value="UniProtKB-KW"/>
</dbReference>
<dbReference type="InterPro" id="IPR034422">
    <property type="entry name" value="HydE/PylB-like"/>
</dbReference>
<feature type="binding site" evidence="5">
    <location>
        <position position="69"/>
    </location>
    <ligand>
        <name>[4Fe-4S] cluster</name>
        <dbReference type="ChEBI" id="CHEBI:49883"/>
        <note>4Fe-4S-S-AdoMet</note>
    </ligand>
</feature>
<dbReference type="OrthoDB" id="9775764at2"/>
<dbReference type="GO" id="GO:0051539">
    <property type="term" value="F:4 iron, 4 sulfur cluster binding"/>
    <property type="evidence" value="ECO:0007669"/>
    <property type="project" value="UniProtKB-KW"/>
</dbReference>
<dbReference type="RefSeq" id="WP_146682136.1">
    <property type="nucleotide sequence ID" value="NZ_CP019646.1"/>
</dbReference>
<dbReference type="Pfam" id="PF04055">
    <property type="entry name" value="Radical_SAM"/>
    <property type="match status" value="1"/>
</dbReference>
<dbReference type="InterPro" id="IPR013785">
    <property type="entry name" value="Aldolase_TIM"/>
</dbReference>
<dbReference type="KEGG" id="pbas:SMSP2_00164"/>
<evidence type="ECO:0000256" key="5">
    <source>
        <dbReference type="PIRSR" id="PIRSR004762-1"/>
    </source>
</evidence>
<evidence type="ECO:0000256" key="3">
    <source>
        <dbReference type="ARBA" id="ARBA00023004"/>
    </source>
</evidence>
<dbReference type="EMBL" id="CP019646">
    <property type="protein sequence ID" value="AQQ69830.1"/>
    <property type="molecule type" value="Genomic_DNA"/>
</dbReference>
<gene>
    <name evidence="8" type="primary">bioB_1</name>
    <name evidence="8" type="ORF">SMSP2_00164</name>
</gene>
<evidence type="ECO:0000313" key="9">
    <source>
        <dbReference type="Proteomes" id="UP000188181"/>
    </source>
</evidence>
<dbReference type="InterPro" id="IPR007197">
    <property type="entry name" value="rSAM"/>
</dbReference>
<accession>A0A1Q2MAZ2</accession>
<evidence type="ECO:0000259" key="7">
    <source>
        <dbReference type="SMART" id="SM00729"/>
    </source>
</evidence>
<keyword evidence="3 5" id="KW-0408">Iron</keyword>
<dbReference type="SFLD" id="SFLDS00029">
    <property type="entry name" value="Radical_SAM"/>
    <property type="match status" value="2"/>
</dbReference>
<dbReference type="SFLD" id="SFLDG01280">
    <property type="entry name" value="HydE/PylB-like"/>
    <property type="match status" value="1"/>
</dbReference>
<reference evidence="9" key="1">
    <citation type="submission" date="2017-02" db="EMBL/GenBank/DDBJ databases">
        <title>Comparative genomics and description of representatives of a novel lineage of planctomycetes thriving in anoxic sediments.</title>
        <authorList>
            <person name="Spring S."/>
            <person name="Bunk B."/>
            <person name="Sproer C."/>
        </authorList>
    </citation>
    <scope>NUCLEOTIDE SEQUENCE [LARGE SCALE GENOMIC DNA]</scope>
    <source>
        <strain evidence="9">SM-Chi-D1</strain>
    </source>
</reference>
<evidence type="ECO:0000313" key="8">
    <source>
        <dbReference type="EMBL" id="AQQ69830.1"/>
    </source>
</evidence>
<dbReference type="GO" id="GO:0004076">
    <property type="term" value="F:biotin synthase activity"/>
    <property type="evidence" value="ECO:0007669"/>
    <property type="project" value="UniProtKB-EC"/>
</dbReference>
<name>A0A1Q2MAZ2_9BACT</name>
<dbReference type="PIRSF" id="PIRSF004762">
    <property type="entry name" value="CHP00423"/>
    <property type="match status" value="1"/>
</dbReference>
<feature type="binding site" evidence="5">
    <location>
        <position position="72"/>
    </location>
    <ligand>
        <name>[4Fe-4S] cluster</name>
        <dbReference type="ChEBI" id="CHEBI:49883"/>
        <note>4Fe-4S-S-AdoMet</note>
    </ligand>
</feature>
<proteinExistence type="predicted"/>
<dbReference type="InterPro" id="IPR058240">
    <property type="entry name" value="rSAM_sf"/>
</dbReference>